<gene>
    <name evidence="4" type="ORF">bsdtw1_00148</name>
</gene>
<protein>
    <recommendedName>
        <fullName evidence="3">HTH tetR-type domain-containing protein</fullName>
    </recommendedName>
</protein>
<feature type="domain" description="HTH tetR-type" evidence="3">
    <location>
        <begin position="1"/>
        <end position="60"/>
    </location>
</feature>
<dbReference type="SUPFAM" id="SSF46689">
    <property type="entry name" value="Homeodomain-like"/>
    <property type="match status" value="1"/>
</dbReference>
<dbReference type="GO" id="GO:0003677">
    <property type="term" value="F:DNA binding"/>
    <property type="evidence" value="ECO:0007669"/>
    <property type="project" value="UniProtKB-UniRule"/>
</dbReference>
<evidence type="ECO:0000256" key="1">
    <source>
        <dbReference type="ARBA" id="ARBA00023125"/>
    </source>
</evidence>
<keyword evidence="1 2" id="KW-0238">DNA-binding</keyword>
<organism evidence="4 5">
    <name type="scientific">Clostridium fungisolvens</name>
    <dbReference type="NCBI Taxonomy" id="1604897"/>
    <lineage>
        <taxon>Bacteria</taxon>
        <taxon>Bacillati</taxon>
        <taxon>Bacillota</taxon>
        <taxon>Clostridia</taxon>
        <taxon>Eubacteriales</taxon>
        <taxon>Clostridiaceae</taxon>
        <taxon>Clostridium</taxon>
    </lineage>
</organism>
<evidence type="ECO:0000256" key="2">
    <source>
        <dbReference type="PROSITE-ProRule" id="PRU00335"/>
    </source>
</evidence>
<dbReference type="Proteomes" id="UP000580568">
    <property type="component" value="Unassembled WGS sequence"/>
</dbReference>
<evidence type="ECO:0000259" key="3">
    <source>
        <dbReference type="PROSITE" id="PS50977"/>
    </source>
</evidence>
<keyword evidence="5" id="KW-1185">Reference proteome</keyword>
<evidence type="ECO:0000313" key="5">
    <source>
        <dbReference type="Proteomes" id="UP000580568"/>
    </source>
</evidence>
<dbReference type="PRINTS" id="PR00455">
    <property type="entry name" value="HTHTETR"/>
</dbReference>
<dbReference type="AlphaFoldDB" id="A0A6V8SA34"/>
<comment type="caution">
    <text evidence="4">The sequence shown here is derived from an EMBL/GenBank/DDBJ whole genome shotgun (WGS) entry which is preliminary data.</text>
</comment>
<dbReference type="PANTHER" id="PTHR43479:SF11">
    <property type="entry name" value="ACREF_ENVCD OPERON REPRESSOR-RELATED"/>
    <property type="match status" value="1"/>
</dbReference>
<name>A0A6V8SA34_9CLOT</name>
<proteinExistence type="predicted"/>
<sequence>MGYIKVKKAALKVFAQKGFDGTTVKEIATESGLKPSSIYSHFSSKEELFMIIWEECMKKASMSIKPLIDYVGTAEDFDAKEILYKHYNTIISHFTKNREDYLFLKQASLFANAKETVNNEIYSNFMINSRSIEFYAKFFSKLKNENRIIDESNENLFYTYIAAMLGYLEQSVIYNIPLDKKFSDRLWEGFWKSIEK</sequence>
<feature type="DNA-binding region" description="H-T-H motif" evidence="2">
    <location>
        <begin position="23"/>
        <end position="42"/>
    </location>
</feature>
<reference evidence="4 5" key="1">
    <citation type="submission" date="2020-07" db="EMBL/GenBank/DDBJ databases">
        <title>A new beta-1,3-glucan-decomposing anaerobic bacterium isolated from anoxic soil subjected to biological soil disinfestation.</title>
        <authorList>
            <person name="Ueki A."/>
            <person name="Tonouchi A."/>
        </authorList>
    </citation>
    <scope>NUCLEOTIDE SEQUENCE [LARGE SCALE GENOMIC DNA]</scope>
    <source>
        <strain evidence="4 5">TW1</strain>
    </source>
</reference>
<dbReference type="InterPro" id="IPR001647">
    <property type="entry name" value="HTH_TetR"/>
</dbReference>
<dbReference type="InterPro" id="IPR009057">
    <property type="entry name" value="Homeodomain-like_sf"/>
</dbReference>
<evidence type="ECO:0000313" key="4">
    <source>
        <dbReference type="EMBL" id="GFP74109.1"/>
    </source>
</evidence>
<dbReference type="PANTHER" id="PTHR43479">
    <property type="entry name" value="ACREF/ENVCD OPERON REPRESSOR-RELATED"/>
    <property type="match status" value="1"/>
</dbReference>
<dbReference type="InterPro" id="IPR050624">
    <property type="entry name" value="HTH-type_Tx_Regulator"/>
</dbReference>
<dbReference type="RefSeq" id="WP_183275692.1">
    <property type="nucleotide sequence ID" value="NZ_BLZR01000001.1"/>
</dbReference>
<dbReference type="Gene3D" id="1.10.357.10">
    <property type="entry name" value="Tetracycline Repressor, domain 2"/>
    <property type="match status" value="1"/>
</dbReference>
<dbReference type="PROSITE" id="PS50977">
    <property type="entry name" value="HTH_TETR_2"/>
    <property type="match status" value="1"/>
</dbReference>
<dbReference type="EMBL" id="BLZR01000001">
    <property type="protein sequence ID" value="GFP74109.1"/>
    <property type="molecule type" value="Genomic_DNA"/>
</dbReference>
<dbReference type="Pfam" id="PF00440">
    <property type="entry name" value="TetR_N"/>
    <property type="match status" value="1"/>
</dbReference>
<accession>A0A6V8SA34</accession>